<dbReference type="Pfam" id="PF04568">
    <property type="entry name" value="IATP"/>
    <property type="match status" value="1"/>
</dbReference>
<comment type="subcellular location">
    <subcellularLocation>
        <location evidence="1">Mitochondrion</location>
    </subcellularLocation>
</comment>
<evidence type="ECO:0000313" key="8">
    <source>
        <dbReference type="Proteomes" id="UP000249218"/>
    </source>
</evidence>
<evidence type="ECO:0000256" key="5">
    <source>
        <dbReference type="ARBA" id="ARBA00023128"/>
    </source>
</evidence>
<feature type="coiled-coil region" evidence="6">
    <location>
        <begin position="58"/>
        <end position="96"/>
    </location>
</feature>
<dbReference type="InterPro" id="IPR007648">
    <property type="entry name" value="ATPase_inhibitor_mt"/>
</dbReference>
<keyword evidence="5" id="KW-0496">Mitochondrion</keyword>
<sequence length="100" mass="11620">MKSLVVKNKGVLKCCFNRLVFAIAKRYSGKSDGKAGAINQAGGAFKQMGAAKENQFFYKKERELIENLRQNMKEQLEFHEEEILKHQQAIERIKKKQRDM</sequence>
<evidence type="ECO:0000256" key="2">
    <source>
        <dbReference type="ARBA" id="ARBA00010901"/>
    </source>
</evidence>
<dbReference type="PANTHER" id="PTHR48417:SF1">
    <property type="entry name" value="ATP SYNTHASE F1 SUBUNIT EPSILON"/>
    <property type="match status" value="1"/>
</dbReference>
<accession>A0A2W1BLB9</accession>
<evidence type="ECO:0000256" key="3">
    <source>
        <dbReference type="ARBA" id="ARBA00022946"/>
    </source>
</evidence>
<evidence type="ECO:0000256" key="1">
    <source>
        <dbReference type="ARBA" id="ARBA00004173"/>
    </source>
</evidence>
<dbReference type="Gene3D" id="1.20.5.500">
    <property type="entry name" value="Single helix bin"/>
    <property type="match status" value="1"/>
</dbReference>
<protein>
    <submittedName>
        <fullName evidence="7">Uncharacterized protein</fullName>
    </submittedName>
</protein>
<dbReference type="Proteomes" id="UP000249218">
    <property type="component" value="Unassembled WGS sequence"/>
</dbReference>
<dbReference type="SUPFAM" id="SSF64602">
    <property type="entry name" value="F1 ATPase inhibitor, IF1, C-terminal domain"/>
    <property type="match status" value="1"/>
</dbReference>
<name>A0A2W1BLB9_HELAM</name>
<keyword evidence="8" id="KW-1185">Reference proteome</keyword>
<evidence type="ECO:0000256" key="6">
    <source>
        <dbReference type="SAM" id="Coils"/>
    </source>
</evidence>
<dbReference type="EMBL" id="KZ149986">
    <property type="protein sequence ID" value="PZC75688.1"/>
    <property type="molecule type" value="Genomic_DNA"/>
</dbReference>
<dbReference type="GO" id="GO:0005739">
    <property type="term" value="C:mitochondrion"/>
    <property type="evidence" value="ECO:0007669"/>
    <property type="project" value="UniProtKB-SubCell"/>
</dbReference>
<proteinExistence type="inferred from homology"/>
<organism evidence="7 8">
    <name type="scientific">Helicoverpa armigera</name>
    <name type="common">Cotton bollworm</name>
    <name type="synonym">Heliothis armigera</name>
    <dbReference type="NCBI Taxonomy" id="29058"/>
    <lineage>
        <taxon>Eukaryota</taxon>
        <taxon>Metazoa</taxon>
        <taxon>Ecdysozoa</taxon>
        <taxon>Arthropoda</taxon>
        <taxon>Hexapoda</taxon>
        <taxon>Insecta</taxon>
        <taxon>Pterygota</taxon>
        <taxon>Neoptera</taxon>
        <taxon>Endopterygota</taxon>
        <taxon>Lepidoptera</taxon>
        <taxon>Glossata</taxon>
        <taxon>Ditrysia</taxon>
        <taxon>Noctuoidea</taxon>
        <taxon>Noctuidae</taxon>
        <taxon>Heliothinae</taxon>
        <taxon>Helicoverpa</taxon>
    </lineage>
</organism>
<gene>
    <name evidence="7" type="primary">HaOG205758</name>
    <name evidence="7" type="ORF">B5X24_HaOG205758</name>
</gene>
<reference evidence="7 8" key="1">
    <citation type="journal article" date="2017" name="BMC Biol.">
        <title>Genomic innovations, transcriptional plasticity and gene loss underlying the evolution and divergence of two highly polyphagous and invasive Helicoverpa pest species.</title>
        <authorList>
            <person name="Pearce S.L."/>
            <person name="Clarke D.F."/>
            <person name="East P.D."/>
            <person name="Elfekih S."/>
            <person name="Gordon K.H."/>
            <person name="Jermiin L.S."/>
            <person name="McGaughran A."/>
            <person name="Oakeshott J.G."/>
            <person name="Papanikolaou A."/>
            <person name="Perera O.P."/>
            <person name="Rane R.V."/>
            <person name="Richards S."/>
            <person name="Tay W.T."/>
            <person name="Walsh T.K."/>
            <person name="Anderson A."/>
            <person name="Anderson C.J."/>
            <person name="Asgari S."/>
            <person name="Board P.G."/>
            <person name="Bretschneider A."/>
            <person name="Campbell P.M."/>
            <person name="Chertemps T."/>
            <person name="Christeller J.T."/>
            <person name="Coppin C.W."/>
            <person name="Downes S.J."/>
            <person name="Duan G."/>
            <person name="Farnsworth C.A."/>
            <person name="Good R.T."/>
            <person name="Han L.B."/>
            <person name="Han Y.C."/>
            <person name="Hatje K."/>
            <person name="Horne I."/>
            <person name="Huang Y.P."/>
            <person name="Hughes D.S."/>
            <person name="Jacquin-Joly E."/>
            <person name="James W."/>
            <person name="Jhangiani S."/>
            <person name="Kollmar M."/>
            <person name="Kuwar S.S."/>
            <person name="Li S."/>
            <person name="Liu N.Y."/>
            <person name="Maibeche M.T."/>
            <person name="Miller J.R."/>
            <person name="Montagne N."/>
            <person name="Perry T."/>
            <person name="Qu J."/>
            <person name="Song S.V."/>
            <person name="Sutton G.G."/>
            <person name="Vogel H."/>
            <person name="Walenz B.P."/>
            <person name="Xu W."/>
            <person name="Zhang H.J."/>
            <person name="Zou Z."/>
            <person name="Batterham P."/>
            <person name="Edwards O.R."/>
            <person name="Feyereisen R."/>
            <person name="Gibbs R.A."/>
            <person name="Heckel D.G."/>
            <person name="McGrath A."/>
            <person name="Robin C."/>
            <person name="Scherer S.E."/>
            <person name="Worley K.C."/>
            <person name="Wu Y.D."/>
        </authorList>
    </citation>
    <scope>NUCLEOTIDE SEQUENCE [LARGE SCALE GENOMIC DNA]</scope>
    <source>
        <strain evidence="7">Harm_GR_Male_#8</strain>
        <tissue evidence="7">Whole organism</tissue>
    </source>
</reference>
<dbReference type="AlphaFoldDB" id="A0A2W1BLB9"/>
<evidence type="ECO:0000313" key="7">
    <source>
        <dbReference type="EMBL" id="PZC75688.1"/>
    </source>
</evidence>
<dbReference type="PANTHER" id="PTHR48417">
    <property type="entry name" value="ATP SYNTHASE F1 SUBUNIT EPSILON"/>
    <property type="match status" value="1"/>
</dbReference>
<keyword evidence="4 6" id="KW-0175">Coiled coil</keyword>
<evidence type="ECO:0000256" key="4">
    <source>
        <dbReference type="ARBA" id="ARBA00023054"/>
    </source>
</evidence>
<dbReference type="GO" id="GO:0042030">
    <property type="term" value="F:ATPase inhibitor activity"/>
    <property type="evidence" value="ECO:0007669"/>
    <property type="project" value="InterPro"/>
</dbReference>
<comment type="similarity">
    <text evidence="2">Belongs to the ATPase inhibitor family.</text>
</comment>
<keyword evidence="3" id="KW-0809">Transit peptide</keyword>